<gene>
    <name evidence="1" type="primary">rpmI</name>
    <name evidence="1" type="ORF">R2601_16770</name>
</gene>
<sequence>MTPDQLLVLGLFLACCAVLALFSAYADSRRPYVGSVLALASLAVLLHGNTRQPGGYDPRDVPDAIYGVIADVVR</sequence>
<dbReference type="EMBL" id="AATQ01000065">
    <property type="protein sequence ID" value="EAU43821.1"/>
    <property type="molecule type" value="Genomic_DNA"/>
</dbReference>
<accession>Q0FHY2</accession>
<dbReference type="AlphaFoldDB" id="Q0FHY2"/>
<dbReference type="Proteomes" id="UP000006230">
    <property type="component" value="Unassembled WGS sequence"/>
</dbReference>
<keyword evidence="1" id="KW-0687">Ribonucleoprotein</keyword>
<evidence type="ECO:0000313" key="2">
    <source>
        <dbReference type="Proteomes" id="UP000006230"/>
    </source>
</evidence>
<dbReference type="RefSeq" id="WP_007796785.1">
    <property type="nucleotide sequence ID" value="NZ_DS022276.1"/>
</dbReference>
<dbReference type="HOGENOM" id="CLU_196825_1_0_5"/>
<reference evidence="1 2" key="1">
    <citation type="journal article" date="2010" name="J. Bacteriol.">
        <title>Genome sequences of Pelagibaca bermudensis HTCC2601T and Maritimibacter alkaliphilus HTCC2654T, the type strains of two marine Roseobacter genera.</title>
        <authorList>
            <person name="Thrash J.C."/>
            <person name="Cho J.C."/>
            <person name="Ferriera S."/>
            <person name="Johnson J."/>
            <person name="Vergin K.L."/>
            <person name="Giovannoni S.J."/>
        </authorList>
    </citation>
    <scope>NUCLEOTIDE SEQUENCE [LARGE SCALE GENOMIC DNA]</scope>
    <source>
        <strain evidence="2">DSM 26914 / JCM 13377 / KCTC 12554 / HTCC2601</strain>
    </source>
</reference>
<name>Q0FHY2_SALBH</name>
<protein>
    <submittedName>
        <fullName evidence="1">50S ribosomal protein L35</fullName>
    </submittedName>
</protein>
<dbReference type="STRING" id="314265.R2601_16770"/>
<comment type="caution">
    <text evidence="1">The sequence shown here is derived from an EMBL/GenBank/DDBJ whole genome shotgun (WGS) entry which is preliminary data.</text>
</comment>
<proteinExistence type="predicted"/>
<keyword evidence="2" id="KW-1185">Reference proteome</keyword>
<evidence type="ECO:0000313" key="1">
    <source>
        <dbReference type="EMBL" id="EAU43821.1"/>
    </source>
</evidence>
<organism evidence="1 2">
    <name type="scientific">Salipiger bermudensis (strain DSM 26914 / JCM 13377 / KCTC 12554 / HTCC2601)</name>
    <name type="common">Pelagibaca bermudensis</name>
    <dbReference type="NCBI Taxonomy" id="314265"/>
    <lineage>
        <taxon>Bacteria</taxon>
        <taxon>Pseudomonadati</taxon>
        <taxon>Pseudomonadota</taxon>
        <taxon>Alphaproteobacteria</taxon>
        <taxon>Rhodobacterales</taxon>
        <taxon>Roseobacteraceae</taxon>
        <taxon>Salipiger</taxon>
    </lineage>
</organism>
<dbReference type="GO" id="GO:0005840">
    <property type="term" value="C:ribosome"/>
    <property type="evidence" value="ECO:0007669"/>
    <property type="project" value="UniProtKB-KW"/>
</dbReference>
<keyword evidence="1" id="KW-0689">Ribosomal protein</keyword>